<dbReference type="SMART" id="SM00184">
    <property type="entry name" value="RING"/>
    <property type="match status" value="1"/>
</dbReference>
<evidence type="ECO:0000256" key="1">
    <source>
        <dbReference type="PROSITE-ProRule" id="PRU00175"/>
    </source>
</evidence>
<evidence type="ECO:0000313" key="5">
    <source>
        <dbReference type="Proteomes" id="UP000063063"/>
    </source>
</evidence>
<dbReference type="AlphaFoldDB" id="A0A088RJH6"/>
<feature type="region of interest" description="Disordered" evidence="2">
    <location>
        <begin position="309"/>
        <end position="332"/>
    </location>
</feature>
<feature type="compositionally biased region" description="Low complexity" evidence="2">
    <location>
        <begin position="238"/>
        <end position="253"/>
    </location>
</feature>
<dbReference type="InterPro" id="IPR004343">
    <property type="entry name" value="Plus-3_dom"/>
</dbReference>
<dbReference type="InterPro" id="IPR036128">
    <property type="entry name" value="Plus3-like_sf"/>
</dbReference>
<dbReference type="Gene3D" id="3.30.40.10">
    <property type="entry name" value="Zinc/RING finger domain, C3HC4 (zinc finger)"/>
    <property type="match status" value="1"/>
</dbReference>
<reference evidence="4 5" key="1">
    <citation type="journal article" date="2015" name="Sci. Rep.">
        <title>The genome of Leishmania panamensis: insights into genomics of the L. (Viannia) subgenus.</title>
        <authorList>
            <person name="Llanes A."/>
            <person name="Restrepo C.M."/>
            <person name="Vecchio G.D."/>
            <person name="Anguizola F.J."/>
            <person name="Lleonart R."/>
        </authorList>
    </citation>
    <scope>NUCLEOTIDE SEQUENCE [LARGE SCALE GENOMIC DNA]</scope>
    <source>
        <strain evidence="4 5">MHOM/PA/94/PSC-1</strain>
    </source>
</reference>
<keyword evidence="5" id="KW-1185">Reference proteome</keyword>
<dbReference type="VEuPathDB" id="TriTrypDB:LPMP_090440"/>
<evidence type="ECO:0000256" key="2">
    <source>
        <dbReference type="SAM" id="MobiDB-lite"/>
    </source>
</evidence>
<dbReference type="PROSITE" id="PS50089">
    <property type="entry name" value="ZF_RING_2"/>
    <property type="match status" value="1"/>
</dbReference>
<keyword evidence="1" id="KW-0863">Zinc-finger</keyword>
<dbReference type="RefSeq" id="XP_010704282.1">
    <property type="nucleotide sequence ID" value="XM_010705980.1"/>
</dbReference>
<evidence type="ECO:0000259" key="3">
    <source>
        <dbReference type="PROSITE" id="PS50089"/>
    </source>
</evidence>
<gene>
    <name evidence="4" type="ORF">LPMP_090440</name>
</gene>
<protein>
    <recommendedName>
        <fullName evidence="3">RING-type domain-containing protein</fullName>
    </recommendedName>
</protein>
<dbReference type="GeneID" id="22572614"/>
<evidence type="ECO:0000313" key="4">
    <source>
        <dbReference type="EMBL" id="AIN95960.1"/>
    </source>
</evidence>
<dbReference type="GO" id="GO:0003677">
    <property type="term" value="F:DNA binding"/>
    <property type="evidence" value="ECO:0007669"/>
    <property type="project" value="InterPro"/>
</dbReference>
<dbReference type="SUPFAM" id="SSF159042">
    <property type="entry name" value="Plus3-like"/>
    <property type="match status" value="1"/>
</dbReference>
<dbReference type="InterPro" id="IPR013083">
    <property type="entry name" value="Znf_RING/FYVE/PHD"/>
</dbReference>
<dbReference type="Proteomes" id="UP000063063">
    <property type="component" value="Chromosome 9"/>
</dbReference>
<feature type="region of interest" description="Disordered" evidence="2">
    <location>
        <begin position="165"/>
        <end position="292"/>
    </location>
</feature>
<accession>A0A088RJH6</accession>
<dbReference type="EMBL" id="CP009378">
    <property type="protein sequence ID" value="AIN95960.1"/>
    <property type="molecule type" value="Genomic_DNA"/>
</dbReference>
<dbReference type="Pfam" id="PF03126">
    <property type="entry name" value="Plus-3"/>
    <property type="match status" value="1"/>
</dbReference>
<dbReference type="KEGG" id="lpan:LPMP_090440"/>
<dbReference type="SMART" id="SM00719">
    <property type="entry name" value="Plus3"/>
    <property type="match status" value="1"/>
</dbReference>
<dbReference type="SUPFAM" id="SSF57850">
    <property type="entry name" value="RING/U-box"/>
    <property type="match status" value="1"/>
</dbReference>
<sequence>MISEEDSRLFEAAKRAQVSRNTAIYVIENVDSSRTLSGAFVRVLLEMPTRREGYVVARIHSTTAGEVYSGFSTNPTQTTNVYLMLELPPPLAAINGVQYQLNSVSNSSMGEGEFREWLQMIRNEPTLREPTVQELSEVTARLHPYEANRHRANSNVNANSNRSQAIHGQAGAANASRSVPHSQVMPRQQQQQRALSNHGATRQHRQSLSASSPTALVPPQTQDSHPIVGSNDAPLRRSSAAMSEASSSGAIISTDGSVSPASRNGSNRFVRQGTMMARDYNRNPRQDGQASYEMSDAEVQAMGTYTPATCNQQQQQQRIALPRPQGSSASGPAMAATASFMARGTADQVIETEDEEMERRLRKDIMNHLAQECVLFPKDAQGYKLSRLRLLERDMIEYLQHVRDEIQGKQENCIVCMDHAPTVILLPCKHKVMCRLCAPSCPNCPVCRSSISEMFEPEEI</sequence>
<feature type="compositionally biased region" description="Polar residues" evidence="2">
    <location>
        <begin position="254"/>
        <end position="269"/>
    </location>
</feature>
<keyword evidence="1" id="KW-0862">Zinc</keyword>
<dbReference type="Gene3D" id="3.90.70.200">
    <property type="entry name" value="Plus-3 domain"/>
    <property type="match status" value="1"/>
</dbReference>
<dbReference type="InterPro" id="IPR001841">
    <property type="entry name" value="Znf_RING"/>
</dbReference>
<dbReference type="OrthoDB" id="1711136at2759"/>
<feature type="domain" description="RING-type" evidence="3">
    <location>
        <begin position="413"/>
        <end position="448"/>
    </location>
</feature>
<feature type="compositionally biased region" description="Polar residues" evidence="2">
    <location>
        <begin position="194"/>
        <end position="224"/>
    </location>
</feature>
<organism evidence="4 5">
    <name type="scientific">Leishmania panamensis</name>
    <dbReference type="NCBI Taxonomy" id="5679"/>
    <lineage>
        <taxon>Eukaryota</taxon>
        <taxon>Discoba</taxon>
        <taxon>Euglenozoa</taxon>
        <taxon>Kinetoplastea</taxon>
        <taxon>Metakinetoplastina</taxon>
        <taxon>Trypanosomatida</taxon>
        <taxon>Trypanosomatidae</taxon>
        <taxon>Leishmaniinae</taxon>
        <taxon>Leishmania</taxon>
        <taxon>Leishmania guyanensis species complex</taxon>
    </lineage>
</organism>
<proteinExistence type="predicted"/>
<keyword evidence="1" id="KW-0479">Metal-binding</keyword>
<dbReference type="eggNOG" id="ENOG502RYD8">
    <property type="taxonomic scope" value="Eukaryota"/>
</dbReference>
<dbReference type="GO" id="GO:0008270">
    <property type="term" value="F:zinc ion binding"/>
    <property type="evidence" value="ECO:0007669"/>
    <property type="project" value="UniProtKB-KW"/>
</dbReference>
<dbReference type="Pfam" id="PF13920">
    <property type="entry name" value="zf-C3HC4_3"/>
    <property type="match status" value="1"/>
</dbReference>
<name>A0A088RJH6_LEIPA</name>
<dbReference type="VEuPathDB" id="TriTrypDB:LPAL13_090009600"/>